<dbReference type="EMBL" id="CAEZVJ010000147">
    <property type="protein sequence ID" value="CAB4635904.1"/>
    <property type="molecule type" value="Genomic_DNA"/>
</dbReference>
<dbReference type="AlphaFoldDB" id="A0A6J6JHD2"/>
<reference evidence="1" key="1">
    <citation type="submission" date="2020-05" db="EMBL/GenBank/DDBJ databases">
        <authorList>
            <person name="Chiriac C."/>
            <person name="Salcher M."/>
            <person name="Ghai R."/>
            <person name="Kavagutti S V."/>
        </authorList>
    </citation>
    <scope>NUCLEOTIDE SEQUENCE</scope>
</reference>
<accession>A0A6J6JHD2</accession>
<sequence>MIQIEVQLQVGVVDARHEFDGVLRSSERRSGVIHCKIEVFKHEHRVVSCAKVGESRQGVLRGPSFDRRHVAARANRLPVAVETRSMNVQSIGVNDS</sequence>
<name>A0A6J6JHD2_9ZZZZ</name>
<protein>
    <submittedName>
        <fullName evidence="1">Unannotated protein</fullName>
    </submittedName>
</protein>
<proteinExistence type="predicted"/>
<evidence type="ECO:0000313" key="1">
    <source>
        <dbReference type="EMBL" id="CAB4635904.1"/>
    </source>
</evidence>
<organism evidence="1">
    <name type="scientific">freshwater metagenome</name>
    <dbReference type="NCBI Taxonomy" id="449393"/>
    <lineage>
        <taxon>unclassified sequences</taxon>
        <taxon>metagenomes</taxon>
        <taxon>ecological metagenomes</taxon>
    </lineage>
</organism>
<gene>
    <name evidence="1" type="ORF">UFOPK1961_01064</name>
</gene>